<dbReference type="EMBL" id="JBHRYO010000002">
    <property type="protein sequence ID" value="MFC3757274.1"/>
    <property type="molecule type" value="Genomic_DNA"/>
</dbReference>
<evidence type="ECO:0000313" key="3">
    <source>
        <dbReference type="EMBL" id="MFC3757274.1"/>
    </source>
</evidence>
<evidence type="ECO:0000313" key="4">
    <source>
        <dbReference type="Proteomes" id="UP001595735"/>
    </source>
</evidence>
<proteinExistence type="predicted"/>
<comment type="caution">
    <text evidence="3">The sequence shown here is derived from an EMBL/GenBank/DDBJ whole genome shotgun (WGS) entry which is preliminary data.</text>
</comment>
<keyword evidence="4" id="KW-1185">Reference proteome</keyword>
<accession>A0ABV7XYL9</accession>
<organism evidence="3 4">
    <name type="scientific">Chryseobacterium tructae</name>
    <dbReference type="NCBI Taxonomy" id="1037380"/>
    <lineage>
        <taxon>Bacteria</taxon>
        <taxon>Pseudomonadati</taxon>
        <taxon>Bacteroidota</taxon>
        <taxon>Flavobacteriia</taxon>
        <taxon>Flavobacteriales</taxon>
        <taxon>Weeksellaceae</taxon>
        <taxon>Chryseobacterium group</taxon>
        <taxon>Chryseobacterium</taxon>
    </lineage>
</organism>
<feature type="domain" description="Lantibiotic dehydratase N-terminal" evidence="2">
    <location>
        <begin position="35"/>
        <end position="687"/>
    </location>
</feature>
<protein>
    <submittedName>
        <fullName evidence="3">Lantibiotic dehydratase family protein</fullName>
    </submittedName>
</protein>
<evidence type="ECO:0000256" key="1">
    <source>
        <dbReference type="SAM" id="Coils"/>
    </source>
</evidence>
<dbReference type="Pfam" id="PF04738">
    <property type="entry name" value="Lant_dehydr_N"/>
    <property type="match status" value="1"/>
</dbReference>
<evidence type="ECO:0000259" key="2">
    <source>
        <dbReference type="Pfam" id="PF04738"/>
    </source>
</evidence>
<dbReference type="RefSeq" id="WP_378170338.1">
    <property type="nucleotide sequence ID" value="NZ_JBHRYO010000002.1"/>
</dbReference>
<feature type="coiled-coil region" evidence="1">
    <location>
        <begin position="249"/>
        <end position="276"/>
    </location>
</feature>
<gene>
    <name evidence="3" type="ORF">ACFONJ_14955</name>
</gene>
<dbReference type="Proteomes" id="UP001595735">
    <property type="component" value="Unassembled WGS sequence"/>
</dbReference>
<sequence length="736" mass="85604">MKKEYSVSDRFILRYPFVSFRYDNGWELDDIYDCKEFAPSLWVASPVLSEELQKCKEGKIKDEKSIEKINISLYKYWSRIRSRSTPFGLFSGVSLGKIDHHDNIVFSEEAHSKIRMDMKYLYDVFIYLKDLPEVRKSTLFYVNDSIHPFDKKFRFIEKKYIKEAIKYVISVTDRSLALKKILSSAQNGISYQDIVNILVTEGYDEDESLYEYIDNIIDSQILISELEPTLIGGDYLEKILKTFEKRNIDHEIYAQLKQLKSQLDQLNQRNSLIEVEDVINIEKLVENINIPFDRKFLVQIDSSRKLQSSSLSKDHTHELLGAVSFLLKLGMEMRENTYLNAFKNDYSEKYETEEIPLLQALDPEVGIGYPVTKSAGKDYNNSLIGNFLLVNPLAPKEQKKGDRIQDVIIEKIMKAKEEQEEEIVISKEDFTFLDSEKPVEMPPMMNTMFEVINDPNNNQMLHLQLLGSGSGAKLMSRFSRLDQDIEEYVQQLIKTEQEQSSTELVELSHLSEAPRVGNISIRPRLTQYEITCLSHSDLDQKFVIPLSDIMVSVQHDKIVLKSKKLKKEILPILTTAHNYGSSSFAVYKFLCDLQQQDFLFKGIVLDSSFDVNLNYIPRIRYKNTILRLASWKIVKAELTNILEEGTGLTTKRTIIAQWMKERNIPRYILIAENDNEMFVDFHNNHSINVFLSILKRQEKLNITEFLFNDETAIVRDSSGNPYRNQIILPLFKNHED</sequence>
<dbReference type="InterPro" id="IPR006827">
    <property type="entry name" value="Lant_deHydtase_N"/>
</dbReference>
<keyword evidence="1" id="KW-0175">Coiled coil</keyword>
<reference evidence="4" key="1">
    <citation type="journal article" date="2019" name="Int. J. Syst. Evol. Microbiol.">
        <title>The Global Catalogue of Microorganisms (GCM) 10K type strain sequencing project: providing services to taxonomists for standard genome sequencing and annotation.</title>
        <authorList>
            <consortium name="The Broad Institute Genomics Platform"/>
            <consortium name="The Broad Institute Genome Sequencing Center for Infectious Disease"/>
            <person name="Wu L."/>
            <person name="Ma J."/>
        </authorList>
    </citation>
    <scope>NUCLEOTIDE SEQUENCE [LARGE SCALE GENOMIC DNA]</scope>
    <source>
        <strain evidence="4">CECT 7798</strain>
    </source>
</reference>
<name>A0ABV7XYL9_9FLAO</name>